<dbReference type="Gene3D" id="3.40.50.720">
    <property type="entry name" value="NAD(P)-binding Rossmann-like Domain"/>
    <property type="match status" value="1"/>
</dbReference>
<dbReference type="EMBL" id="CAVLEF010000003">
    <property type="protein sequence ID" value="CAK1541985.1"/>
    <property type="molecule type" value="Genomic_DNA"/>
</dbReference>
<dbReference type="PRINTS" id="PR00081">
    <property type="entry name" value="GDHRDH"/>
</dbReference>
<evidence type="ECO:0000256" key="1">
    <source>
        <dbReference type="ARBA" id="ARBA00023002"/>
    </source>
</evidence>
<accession>A0AAV1J0U7</accession>
<protein>
    <submittedName>
        <fullName evidence="2">Uncharacterized protein</fullName>
    </submittedName>
</protein>
<name>A0AAV1J0U7_9NEOP</name>
<sequence>MVRDDFSKCDSNVRLDGKVALVAGATSGLGFETAKNFASRGAKVIIASRNPEKLEKARIDLVKSSKNENIYTKQVNFESLSSIRNLVRETYLSEPALDILVNNVGTIGLEDKLTVDGLHVMMQVNYFGAFLLTFLLFPLLKASAPSRVINVSSSGLLLGDINLEHMNDVGRYFDFGFYCNAKLAVVLFSIEMNKRVKDSGVQVFSMDPGLIKTKFFRNYDDGFWKTVLNGALAIFGRPAHRVATLPVYLASDSKLDSLNSRHFRDCVSFYSTWYANDTVLTKRLWKKSKELVKITPTEDWES</sequence>
<dbReference type="InterPro" id="IPR036291">
    <property type="entry name" value="NAD(P)-bd_dom_sf"/>
</dbReference>
<gene>
    <name evidence="2" type="ORF">LNINA_LOCUS1925</name>
</gene>
<dbReference type="Pfam" id="PF00106">
    <property type="entry name" value="adh_short"/>
    <property type="match status" value="1"/>
</dbReference>
<evidence type="ECO:0000313" key="3">
    <source>
        <dbReference type="Proteomes" id="UP001497472"/>
    </source>
</evidence>
<dbReference type="Proteomes" id="UP001497472">
    <property type="component" value="Unassembled WGS sequence"/>
</dbReference>
<reference evidence="2 3" key="1">
    <citation type="submission" date="2023-11" db="EMBL/GenBank/DDBJ databases">
        <authorList>
            <person name="Okamura Y."/>
        </authorList>
    </citation>
    <scope>NUCLEOTIDE SEQUENCE [LARGE SCALE GENOMIC DNA]</scope>
</reference>
<keyword evidence="3" id="KW-1185">Reference proteome</keyword>
<dbReference type="AlphaFoldDB" id="A0AAV1J0U7"/>
<dbReference type="GO" id="GO:0016491">
    <property type="term" value="F:oxidoreductase activity"/>
    <property type="evidence" value="ECO:0007669"/>
    <property type="project" value="UniProtKB-KW"/>
</dbReference>
<keyword evidence="1" id="KW-0560">Oxidoreductase</keyword>
<organism evidence="2 3">
    <name type="scientific">Leptosia nina</name>
    <dbReference type="NCBI Taxonomy" id="320188"/>
    <lineage>
        <taxon>Eukaryota</taxon>
        <taxon>Metazoa</taxon>
        <taxon>Ecdysozoa</taxon>
        <taxon>Arthropoda</taxon>
        <taxon>Hexapoda</taxon>
        <taxon>Insecta</taxon>
        <taxon>Pterygota</taxon>
        <taxon>Neoptera</taxon>
        <taxon>Endopterygota</taxon>
        <taxon>Lepidoptera</taxon>
        <taxon>Glossata</taxon>
        <taxon>Ditrysia</taxon>
        <taxon>Papilionoidea</taxon>
        <taxon>Pieridae</taxon>
        <taxon>Pierinae</taxon>
        <taxon>Leptosia</taxon>
    </lineage>
</organism>
<comment type="caution">
    <text evidence="2">The sequence shown here is derived from an EMBL/GenBank/DDBJ whole genome shotgun (WGS) entry which is preliminary data.</text>
</comment>
<proteinExistence type="predicted"/>
<dbReference type="PANTHER" id="PTHR43157">
    <property type="entry name" value="PHOSPHATIDYLINOSITOL-GLYCAN BIOSYNTHESIS CLASS F PROTEIN-RELATED"/>
    <property type="match status" value="1"/>
</dbReference>
<dbReference type="PANTHER" id="PTHR43157:SF31">
    <property type="entry name" value="PHOSPHATIDYLINOSITOL-GLYCAN BIOSYNTHESIS CLASS F PROTEIN"/>
    <property type="match status" value="1"/>
</dbReference>
<dbReference type="InterPro" id="IPR002347">
    <property type="entry name" value="SDR_fam"/>
</dbReference>
<evidence type="ECO:0000313" key="2">
    <source>
        <dbReference type="EMBL" id="CAK1541985.1"/>
    </source>
</evidence>
<dbReference type="SUPFAM" id="SSF51735">
    <property type="entry name" value="NAD(P)-binding Rossmann-fold domains"/>
    <property type="match status" value="1"/>
</dbReference>